<dbReference type="Pfam" id="PF05593">
    <property type="entry name" value="RHS_repeat"/>
    <property type="match status" value="1"/>
</dbReference>
<keyword evidence="1" id="KW-0472">Membrane</keyword>
<dbReference type="NCBIfam" id="TIGR01643">
    <property type="entry name" value="YD_repeat_2x"/>
    <property type="match status" value="1"/>
</dbReference>
<sequence length="90" mass="10402">MEGNLTAVMDALGQRYQFRCAFDNLLEATDPLGRRCASTTMRKRSSPGWQIIRDATYDTEKMKEINLYRYLSSFLIITSLILIISIYDLI</sequence>
<evidence type="ECO:0000256" key="1">
    <source>
        <dbReference type="SAM" id="Phobius"/>
    </source>
</evidence>
<keyword evidence="1" id="KW-0812">Transmembrane</keyword>
<name>A0A7T0ENA4_9GAMM</name>
<evidence type="ECO:0000313" key="3">
    <source>
        <dbReference type="Proteomes" id="UP000237284"/>
    </source>
</evidence>
<dbReference type="InterPro" id="IPR006530">
    <property type="entry name" value="YD"/>
</dbReference>
<dbReference type="Proteomes" id="UP000237284">
    <property type="component" value="Chromosome"/>
</dbReference>
<proteinExistence type="predicted"/>
<dbReference type="InterPro" id="IPR031325">
    <property type="entry name" value="RHS_repeat"/>
</dbReference>
<dbReference type="EMBL" id="CP065030">
    <property type="protein sequence ID" value="QPK14855.1"/>
    <property type="molecule type" value="Genomic_DNA"/>
</dbReference>
<gene>
    <name evidence="2" type="ORF">F131LOC_016035</name>
</gene>
<reference evidence="2 3" key="1">
    <citation type="submission" date="2020-11" db="EMBL/GenBank/DDBJ databases">
        <title>Complete genome sequence of Pectobacterium versatile F131.</title>
        <authorList>
            <person name="Shirshikov F.V."/>
            <person name="Miroshnikov K."/>
            <person name="Toshakov S.V."/>
            <person name="Kabanova A.P."/>
            <person name="Barannik A.P."/>
            <person name="Shneider M."/>
            <person name="Ignatov A.N."/>
            <person name="Miroshnikov K.A."/>
            <person name="Mikhailova Y.V."/>
            <person name="Shelenkov A."/>
            <person name="Yanushevich Y.G."/>
            <person name="Evseev P.V."/>
        </authorList>
    </citation>
    <scope>NUCLEOTIDE SEQUENCE [LARGE SCALE GENOMIC DNA]</scope>
    <source>
        <strain evidence="2 3">F131</strain>
    </source>
</reference>
<evidence type="ECO:0000313" key="2">
    <source>
        <dbReference type="EMBL" id="QPK14855.1"/>
    </source>
</evidence>
<organism evidence="2 3">
    <name type="scientific">Pectobacterium versatile</name>
    <dbReference type="NCBI Taxonomy" id="2488639"/>
    <lineage>
        <taxon>Bacteria</taxon>
        <taxon>Pseudomonadati</taxon>
        <taxon>Pseudomonadota</taxon>
        <taxon>Gammaproteobacteria</taxon>
        <taxon>Enterobacterales</taxon>
        <taxon>Pectobacteriaceae</taxon>
        <taxon>Pectobacterium</taxon>
    </lineage>
</organism>
<feature type="transmembrane region" description="Helical" evidence="1">
    <location>
        <begin position="67"/>
        <end position="87"/>
    </location>
</feature>
<protein>
    <submittedName>
        <fullName evidence="2">RHS repeat protein</fullName>
    </submittedName>
</protein>
<dbReference type="AlphaFoldDB" id="A0A7T0ENA4"/>
<keyword evidence="1" id="KW-1133">Transmembrane helix</keyword>
<accession>A0A7T0ENA4</accession>